<gene>
    <name evidence="1" type="ORF">LWI29_004730</name>
</gene>
<accession>A0AA39W5J3</accession>
<name>A0AA39W5J3_ACESA</name>
<comment type="caution">
    <text evidence="1">The sequence shown here is derived from an EMBL/GenBank/DDBJ whole genome shotgun (WGS) entry which is preliminary data.</text>
</comment>
<dbReference type="Proteomes" id="UP001168877">
    <property type="component" value="Unassembled WGS sequence"/>
</dbReference>
<dbReference type="AlphaFoldDB" id="A0AA39W5J3"/>
<reference evidence="1" key="2">
    <citation type="submission" date="2023-06" db="EMBL/GenBank/DDBJ databases">
        <authorList>
            <person name="Swenson N.G."/>
            <person name="Wegrzyn J.L."/>
            <person name="Mcevoy S.L."/>
        </authorList>
    </citation>
    <scope>NUCLEOTIDE SEQUENCE</scope>
    <source>
        <strain evidence="1">NS2018</strain>
        <tissue evidence="1">Leaf</tissue>
    </source>
</reference>
<evidence type="ECO:0000313" key="2">
    <source>
        <dbReference type="Proteomes" id="UP001168877"/>
    </source>
</evidence>
<organism evidence="1 2">
    <name type="scientific">Acer saccharum</name>
    <name type="common">Sugar maple</name>
    <dbReference type="NCBI Taxonomy" id="4024"/>
    <lineage>
        <taxon>Eukaryota</taxon>
        <taxon>Viridiplantae</taxon>
        <taxon>Streptophyta</taxon>
        <taxon>Embryophyta</taxon>
        <taxon>Tracheophyta</taxon>
        <taxon>Spermatophyta</taxon>
        <taxon>Magnoliopsida</taxon>
        <taxon>eudicotyledons</taxon>
        <taxon>Gunneridae</taxon>
        <taxon>Pentapetalae</taxon>
        <taxon>rosids</taxon>
        <taxon>malvids</taxon>
        <taxon>Sapindales</taxon>
        <taxon>Sapindaceae</taxon>
        <taxon>Hippocastanoideae</taxon>
        <taxon>Acereae</taxon>
        <taxon>Acer</taxon>
    </lineage>
</organism>
<evidence type="ECO:0000313" key="1">
    <source>
        <dbReference type="EMBL" id="KAK0603415.1"/>
    </source>
</evidence>
<sequence>MTDEGGEDETPLQVNLNGVATIVDTIFGFDCAVSSREGDQSFPSPYIFVDVKDVANAHIQALELPSASGRYYLVGSVRISTETLKILRQLCPTLQLPTK</sequence>
<protein>
    <submittedName>
        <fullName evidence="1">Uncharacterized protein</fullName>
    </submittedName>
</protein>
<keyword evidence="2" id="KW-1185">Reference proteome</keyword>
<dbReference type="EMBL" id="JAUESC010000002">
    <property type="protein sequence ID" value="KAK0603415.1"/>
    <property type="molecule type" value="Genomic_DNA"/>
</dbReference>
<dbReference type="Gene3D" id="3.40.50.720">
    <property type="entry name" value="NAD(P)-binding Rossmann-like Domain"/>
    <property type="match status" value="1"/>
</dbReference>
<proteinExistence type="predicted"/>
<reference evidence="1" key="1">
    <citation type="journal article" date="2022" name="Plant J.">
        <title>Strategies of tolerance reflected in two North American maple genomes.</title>
        <authorList>
            <person name="McEvoy S.L."/>
            <person name="Sezen U.U."/>
            <person name="Trouern-Trend A."/>
            <person name="McMahon S.M."/>
            <person name="Schaberg P.G."/>
            <person name="Yang J."/>
            <person name="Wegrzyn J.L."/>
            <person name="Swenson N.G."/>
        </authorList>
    </citation>
    <scope>NUCLEOTIDE SEQUENCE</scope>
    <source>
        <strain evidence="1">NS2018</strain>
    </source>
</reference>